<dbReference type="AlphaFoldDB" id="A0A1H9Z3N2"/>
<feature type="domain" description="FlgD/Vpr Ig-like" evidence="7">
    <location>
        <begin position="107"/>
        <end position="175"/>
    </location>
</feature>
<evidence type="ECO:0000256" key="4">
    <source>
        <dbReference type="ARBA" id="ARBA00024746"/>
    </source>
</evidence>
<evidence type="ECO:0000256" key="3">
    <source>
        <dbReference type="ARBA" id="ARBA00022795"/>
    </source>
</evidence>
<keyword evidence="8" id="KW-0969">Cilium</keyword>
<dbReference type="EMBL" id="FOHO01000001">
    <property type="protein sequence ID" value="SES76016.1"/>
    <property type="molecule type" value="Genomic_DNA"/>
</dbReference>
<reference evidence="8 9" key="1">
    <citation type="submission" date="2016-10" db="EMBL/GenBank/DDBJ databases">
        <authorList>
            <person name="de Groot N.N."/>
        </authorList>
    </citation>
    <scope>NUCLEOTIDE SEQUENCE [LARGE SCALE GENOMIC DNA]</scope>
    <source>
        <strain evidence="8 9">DSM 17862</strain>
    </source>
</reference>
<comment type="function">
    <text evidence="4 5">Required for flagellar hook formation. May act as a scaffolding protein.</text>
</comment>
<dbReference type="Pfam" id="PF13860">
    <property type="entry name" value="FlgD_ig"/>
    <property type="match status" value="1"/>
</dbReference>
<evidence type="ECO:0000256" key="6">
    <source>
        <dbReference type="SAM" id="MobiDB-lite"/>
    </source>
</evidence>
<keyword evidence="9" id="KW-1185">Reference proteome</keyword>
<organism evidence="8 9">
    <name type="scientific">Paracoccus homiensis</name>
    <dbReference type="NCBI Taxonomy" id="364199"/>
    <lineage>
        <taxon>Bacteria</taxon>
        <taxon>Pseudomonadati</taxon>
        <taxon>Pseudomonadota</taxon>
        <taxon>Alphaproteobacteria</taxon>
        <taxon>Rhodobacterales</taxon>
        <taxon>Paracoccaceae</taxon>
        <taxon>Paracoccus</taxon>
    </lineage>
</organism>
<keyword evidence="8" id="KW-0282">Flagellum</keyword>
<evidence type="ECO:0000256" key="1">
    <source>
        <dbReference type="ARBA" id="ARBA00010577"/>
    </source>
</evidence>
<accession>A0A1H9Z3N2</accession>
<protein>
    <recommendedName>
        <fullName evidence="2 5">Basal-body rod modification protein FlgD</fullName>
    </recommendedName>
</protein>
<name>A0A1H9Z3N2_9RHOB</name>
<dbReference type="GO" id="GO:0044781">
    <property type="term" value="P:bacterial-type flagellum organization"/>
    <property type="evidence" value="ECO:0007669"/>
    <property type="project" value="UniProtKB-UniRule"/>
</dbReference>
<dbReference type="InterPro" id="IPR005648">
    <property type="entry name" value="FlgD"/>
</dbReference>
<dbReference type="NCBIfam" id="NF009453">
    <property type="entry name" value="PRK12813.1"/>
    <property type="match status" value="1"/>
</dbReference>
<gene>
    <name evidence="8" type="ORF">SAMN04489858_101398</name>
</gene>
<evidence type="ECO:0000256" key="5">
    <source>
        <dbReference type="RuleBase" id="RU362076"/>
    </source>
</evidence>
<dbReference type="OrthoDB" id="9785233at2"/>
<evidence type="ECO:0000256" key="2">
    <source>
        <dbReference type="ARBA" id="ARBA00016013"/>
    </source>
</evidence>
<proteinExistence type="inferred from homology"/>
<comment type="similarity">
    <text evidence="1 5">Belongs to the FlgD family.</text>
</comment>
<evidence type="ECO:0000313" key="8">
    <source>
        <dbReference type="EMBL" id="SES76016.1"/>
    </source>
</evidence>
<dbReference type="Proteomes" id="UP000199180">
    <property type="component" value="Unassembled WGS sequence"/>
</dbReference>
<dbReference type="STRING" id="364199.SAMN04489858_101398"/>
<dbReference type="Pfam" id="PF03963">
    <property type="entry name" value="FlgD"/>
    <property type="match status" value="1"/>
</dbReference>
<evidence type="ECO:0000313" key="9">
    <source>
        <dbReference type="Proteomes" id="UP000199180"/>
    </source>
</evidence>
<sequence length="222" mass="23195">MVSAVTQTTGSTATATASSTAATTANTASTEFDTFLKMLTAQLKNQDPLNPMEGTDFAVQLATFSGVEQQAQTNKLLQQMILQQGGAGLGQTAAWIGKEARTTAPVWFGQQALTLDIAPDMRADDVALIALDARGNEVTRELIGPGAGPVEWFGRDAMGNKLADGQYSFVIESLRAGEVIAETKVGAYASIVEAELGEDGVHLVFEGGATAPASEILALRDD</sequence>
<evidence type="ECO:0000259" key="7">
    <source>
        <dbReference type="Pfam" id="PF13860"/>
    </source>
</evidence>
<feature type="region of interest" description="Disordered" evidence="6">
    <location>
        <begin position="1"/>
        <end position="23"/>
    </location>
</feature>
<dbReference type="InterPro" id="IPR025965">
    <property type="entry name" value="FlgD/Vpr_Ig-like"/>
</dbReference>
<keyword evidence="3 5" id="KW-1005">Bacterial flagellum biogenesis</keyword>
<keyword evidence="8" id="KW-0966">Cell projection</keyword>
<dbReference type="RefSeq" id="WP_090732065.1">
    <property type="nucleotide sequence ID" value="NZ_FOHO01000001.1"/>
</dbReference>